<dbReference type="NCBIfam" id="NF002696">
    <property type="entry name" value="PRK02487.1-5"/>
    <property type="match status" value="1"/>
</dbReference>
<evidence type="ECO:0000313" key="2">
    <source>
        <dbReference type="EMBL" id="ACB32727.1"/>
    </source>
</evidence>
<dbReference type="InterPro" id="IPR038084">
    <property type="entry name" value="PduO/GlcC-like_sf"/>
</dbReference>
<dbReference type="STRING" id="395495.Lcho_0452"/>
<dbReference type="Gene3D" id="3.30.450.150">
    <property type="entry name" value="Haem-degrading domain"/>
    <property type="match status" value="1"/>
</dbReference>
<dbReference type="PANTHER" id="PTHR28255">
    <property type="match status" value="1"/>
</dbReference>
<dbReference type="HAMAP" id="MF_00761">
    <property type="entry name" value="UPF0303"/>
    <property type="match status" value="1"/>
</dbReference>
<dbReference type="eggNOG" id="COG4702">
    <property type="taxonomic scope" value="Bacteria"/>
</dbReference>
<name>B1XXV8_LEPCP</name>
<gene>
    <name evidence="2" type="ordered locus">Lcho_0452</name>
</gene>
<accession>B1XXV8</accession>
<evidence type="ECO:0000256" key="1">
    <source>
        <dbReference type="HAMAP-Rule" id="MF_00761"/>
    </source>
</evidence>
<dbReference type="HOGENOM" id="CLU_101036_2_2_4"/>
<protein>
    <recommendedName>
        <fullName evidence="1">UPF0303 protein Lcho_0452</fullName>
    </recommendedName>
</protein>
<dbReference type="RefSeq" id="WP_012345489.1">
    <property type="nucleotide sequence ID" value="NC_010524.1"/>
</dbReference>
<proteinExistence type="inferred from homology"/>
<dbReference type="EMBL" id="CP001013">
    <property type="protein sequence ID" value="ACB32727.1"/>
    <property type="molecule type" value="Genomic_DNA"/>
</dbReference>
<sequence>MSPLTSDQMKTLQHDLARIADQESRLHLPHFNQAIAWDIGLALKRLAEARGHAVTIEIRLAHELVFFHAMPGTTPANADWARRKRNTVELLHRSSYAVGRSLALEGSSLETMMGLPARDYASHGGSFPVRLAGGACVGTVTVSGLPQREDHALVVEVLALQCDLEPTAIALD</sequence>
<dbReference type="PANTHER" id="PTHR28255:SF1">
    <property type="entry name" value="UPF0303 PROTEIN YBR137W"/>
    <property type="match status" value="1"/>
</dbReference>
<reference evidence="2 3" key="1">
    <citation type="submission" date="2008-03" db="EMBL/GenBank/DDBJ databases">
        <title>Complete sequence of Leptothrix cholodnii SP-6.</title>
        <authorList>
            <consortium name="US DOE Joint Genome Institute"/>
            <person name="Copeland A."/>
            <person name="Lucas S."/>
            <person name="Lapidus A."/>
            <person name="Glavina del Rio T."/>
            <person name="Dalin E."/>
            <person name="Tice H."/>
            <person name="Bruce D."/>
            <person name="Goodwin L."/>
            <person name="Pitluck S."/>
            <person name="Chertkov O."/>
            <person name="Brettin T."/>
            <person name="Detter J.C."/>
            <person name="Han C."/>
            <person name="Kuske C.R."/>
            <person name="Schmutz J."/>
            <person name="Larimer F."/>
            <person name="Land M."/>
            <person name="Hauser L."/>
            <person name="Kyrpides N."/>
            <person name="Lykidis A."/>
            <person name="Emerson D."/>
            <person name="Richardson P."/>
        </authorList>
    </citation>
    <scope>NUCLEOTIDE SEQUENCE [LARGE SCALE GENOMIC DNA]</scope>
    <source>
        <strain evidence="3">ATCC 51168 / LMG 8142 / SP-6</strain>
    </source>
</reference>
<dbReference type="InterPro" id="IPR010371">
    <property type="entry name" value="YBR137W-like"/>
</dbReference>
<dbReference type="Proteomes" id="UP000001693">
    <property type="component" value="Chromosome"/>
</dbReference>
<organism evidence="2 3">
    <name type="scientific">Leptothrix cholodnii (strain ATCC 51168 / LMG 8142 / SP-6)</name>
    <name type="common">Leptothrix discophora (strain SP-6)</name>
    <dbReference type="NCBI Taxonomy" id="395495"/>
    <lineage>
        <taxon>Bacteria</taxon>
        <taxon>Pseudomonadati</taxon>
        <taxon>Pseudomonadota</taxon>
        <taxon>Betaproteobacteria</taxon>
        <taxon>Burkholderiales</taxon>
        <taxon>Sphaerotilaceae</taxon>
        <taxon>Leptothrix</taxon>
    </lineage>
</organism>
<dbReference type="KEGG" id="lch:Lcho_0452"/>
<comment type="similarity">
    <text evidence="1">Belongs to the UPF0303 family.</text>
</comment>
<dbReference type="AlphaFoldDB" id="B1XXV8"/>
<dbReference type="Pfam" id="PF03928">
    <property type="entry name" value="HbpS-like"/>
    <property type="match status" value="1"/>
</dbReference>
<keyword evidence="3" id="KW-1185">Reference proteome</keyword>
<dbReference type="PIRSF" id="PIRSF008757">
    <property type="entry name" value="UCP008757"/>
    <property type="match status" value="1"/>
</dbReference>
<dbReference type="SUPFAM" id="SSF143744">
    <property type="entry name" value="GlcG-like"/>
    <property type="match status" value="1"/>
</dbReference>
<evidence type="ECO:0000313" key="3">
    <source>
        <dbReference type="Proteomes" id="UP000001693"/>
    </source>
</evidence>
<dbReference type="InterPro" id="IPR005624">
    <property type="entry name" value="PduO/GlcC-like"/>
</dbReference>